<gene>
    <name evidence="2" type="ORF">SAMN04487937_1196</name>
</gene>
<name>A0A1I6FTR6_HALSD</name>
<organism evidence="2 3">
    <name type="scientific">Halorubrum sodomense</name>
    <dbReference type="NCBI Taxonomy" id="35743"/>
    <lineage>
        <taxon>Archaea</taxon>
        <taxon>Methanobacteriati</taxon>
        <taxon>Methanobacteriota</taxon>
        <taxon>Stenosarchaea group</taxon>
        <taxon>Halobacteria</taxon>
        <taxon>Halobacteriales</taxon>
        <taxon>Haloferacaceae</taxon>
        <taxon>Halorubrum</taxon>
    </lineage>
</organism>
<keyword evidence="3" id="KW-1185">Reference proteome</keyword>
<feature type="transmembrane region" description="Helical" evidence="1">
    <location>
        <begin position="20"/>
        <end position="40"/>
    </location>
</feature>
<protein>
    <submittedName>
        <fullName evidence="2">Uncharacterized protein</fullName>
    </submittedName>
</protein>
<proteinExistence type="predicted"/>
<keyword evidence="1" id="KW-0472">Membrane</keyword>
<evidence type="ECO:0000256" key="1">
    <source>
        <dbReference type="SAM" id="Phobius"/>
    </source>
</evidence>
<evidence type="ECO:0000313" key="3">
    <source>
        <dbReference type="Proteomes" id="UP000198932"/>
    </source>
</evidence>
<sequence length="43" mass="4452">MNVADAVNDGWRALVGVGVGYALAVGLVFLLFFVVPYLAVAAL</sequence>
<dbReference type="AlphaFoldDB" id="A0A1I6FTR6"/>
<keyword evidence="1" id="KW-1133">Transmembrane helix</keyword>
<accession>A0A1I6FTR6</accession>
<dbReference type="RefSeq" id="WP_281245268.1">
    <property type="nucleotide sequence ID" value="NZ_FOYN01000002.1"/>
</dbReference>
<evidence type="ECO:0000313" key="2">
    <source>
        <dbReference type="EMBL" id="SFR33350.1"/>
    </source>
</evidence>
<dbReference type="EMBL" id="FOYN01000002">
    <property type="protein sequence ID" value="SFR33350.1"/>
    <property type="molecule type" value="Genomic_DNA"/>
</dbReference>
<keyword evidence="1" id="KW-0812">Transmembrane</keyword>
<reference evidence="3" key="1">
    <citation type="submission" date="2016-10" db="EMBL/GenBank/DDBJ databases">
        <authorList>
            <person name="Varghese N."/>
            <person name="Submissions S."/>
        </authorList>
    </citation>
    <scope>NUCLEOTIDE SEQUENCE [LARGE SCALE GENOMIC DNA]</scope>
    <source>
        <strain evidence="3">RD 26</strain>
    </source>
</reference>
<dbReference type="Proteomes" id="UP000198932">
    <property type="component" value="Unassembled WGS sequence"/>
</dbReference>